<proteinExistence type="predicted"/>
<reference evidence="1" key="1">
    <citation type="submission" date="2018-06" db="EMBL/GenBank/DDBJ databases">
        <authorList>
            <consortium name="Pathogen Informatics"/>
            <person name="Doyle S."/>
        </authorList>
    </citation>
    <scope>NUCLEOTIDE SEQUENCE</scope>
    <source>
        <strain evidence="1">NCTC13307</strain>
    </source>
</reference>
<sequence length="78" mass="9110">MELLEKIFDNKIAIGILKKPISWEISDVRLIIMLALDKDKILDYEVIFSKIYKRVDSIAKVISICENSSFEKFVNLFN</sequence>
<dbReference type="EMBL" id="UFWD01000001">
    <property type="protein sequence ID" value="SUY25628.1"/>
    <property type="molecule type" value="Genomic_DNA"/>
</dbReference>
<organism evidence="1">
    <name type="scientific">Clostridioides difficile</name>
    <name type="common">Peptoclostridium difficile</name>
    <dbReference type="NCBI Taxonomy" id="1496"/>
    <lineage>
        <taxon>Bacteria</taxon>
        <taxon>Bacillati</taxon>
        <taxon>Bacillota</taxon>
        <taxon>Clostridia</taxon>
        <taxon>Peptostreptococcales</taxon>
        <taxon>Peptostreptococcaceae</taxon>
        <taxon>Clostridioides</taxon>
    </lineage>
</organism>
<dbReference type="AlphaFoldDB" id="A0A381IDQ6"/>
<dbReference type="Gene3D" id="3.40.930.10">
    <property type="entry name" value="Mannitol-specific EII, Chain A"/>
    <property type="match status" value="1"/>
</dbReference>
<name>A0A381IDQ6_CLODI</name>
<dbReference type="InterPro" id="IPR016152">
    <property type="entry name" value="PTrfase/Anion_transptr"/>
</dbReference>
<accession>A0A381IDQ6</accession>
<evidence type="ECO:0000313" key="1">
    <source>
        <dbReference type="EMBL" id="SUY25628.1"/>
    </source>
</evidence>
<gene>
    <name evidence="1" type="ORF">NCTC13307_02987</name>
</gene>
<dbReference type="SUPFAM" id="SSF55804">
    <property type="entry name" value="Phoshotransferase/anion transport protein"/>
    <property type="match status" value="1"/>
</dbReference>
<protein>
    <submittedName>
        <fullName evidence="1">Transcription antiterminator</fullName>
    </submittedName>
</protein>